<dbReference type="AlphaFoldDB" id="A0A5B7ENT8"/>
<name>A0A5B7ENT8_PORTR</name>
<comment type="caution">
    <text evidence="1">The sequence shown here is derived from an EMBL/GenBank/DDBJ whole genome shotgun (WGS) entry which is preliminary data.</text>
</comment>
<gene>
    <name evidence="1" type="ORF">E2C01_028342</name>
</gene>
<protein>
    <submittedName>
        <fullName evidence="1">Uncharacterized protein</fullName>
    </submittedName>
</protein>
<keyword evidence="2" id="KW-1185">Reference proteome</keyword>
<evidence type="ECO:0000313" key="1">
    <source>
        <dbReference type="EMBL" id="MPC34938.1"/>
    </source>
</evidence>
<dbReference type="EMBL" id="VSRR010003162">
    <property type="protein sequence ID" value="MPC34938.1"/>
    <property type="molecule type" value="Genomic_DNA"/>
</dbReference>
<reference evidence="1 2" key="1">
    <citation type="submission" date="2019-05" db="EMBL/GenBank/DDBJ databases">
        <title>Another draft genome of Portunus trituberculatus and its Hox gene families provides insights of decapod evolution.</title>
        <authorList>
            <person name="Jeong J.-H."/>
            <person name="Song I."/>
            <person name="Kim S."/>
            <person name="Choi T."/>
            <person name="Kim D."/>
            <person name="Ryu S."/>
            <person name="Kim W."/>
        </authorList>
    </citation>
    <scope>NUCLEOTIDE SEQUENCE [LARGE SCALE GENOMIC DNA]</scope>
    <source>
        <tissue evidence="1">Muscle</tissue>
    </source>
</reference>
<proteinExistence type="predicted"/>
<sequence length="92" mass="10110">MATLGENLHATPSRPFLDAASIVGTRLHIATGKYSILTSKSTLHRGKQFLESGSDLIPLGIDIQSETLPTCNFSRIRVNPPQHYRHALCPNE</sequence>
<organism evidence="1 2">
    <name type="scientific">Portunus trituberculatus</name>
    <name type="common">Swimming crab</name>
    <name type="synonym">Neptunus trituberculatus</name>
    <dbReference type="NCBI Taxonomy" id="210409"/>
    <lineage>
        <taxon>Eukaryota</taxon>
        <taxon>Metazoa</taxon>
        <taxon>Ecdysozoa</taxon>
        <taxon>Arthropoda</taxon>
        <taxon>Crustacea</taxon>
        <taxon>Multicrustacea</taxon>
        <taxon>Malacostraca</taxon>
        <taxon>Eumalacostraca</taxon>
        <taxon>Eucarida</taxon>
        <taxon>Decapoda</taxon>
        <taxon>Pleocyemata</taxon>
        <taxon>Brachyura</taxon>
        <taxon>Eubrachyura</taxon>
        <taxon>Portunoidea</taxon>
        <taxon>Portunidae</taxon>
        <taxon>Portuninae</taxon>
        <taxon>Portunus</taxon>
    </lineage>
</organism>
<dbReference type="Proteomes" id="UP000324222">
    <property type="component" value="Unassembled WGS sequence"/>
</dbReference>
<evidence type="ECO:0000313" key="2">
    <source>
        <dbReference type="Proteomes" id="UP000324222"/>
    </source>
</evidence>
<accession>A0A5B7ENT8</accession>